<feature type="region of interest" description="Disordered" evidence="6">
    <location>
        <begin position="222"/>
        <end position="255"/>
    </location>
</feature>
<dbReference type="PANTHER" id="PTHR13522">
    <property type="entry name" value="U6 SNRNA PHOSPHODIESTERASE 1"/>
    <property type="match status" value="1"/>
</dbReference>
<proteinExistence type="inferred from homology"/>
<gene>
    <name evidence="5" type="primary">USB1</name>
    <name evidence="7" type="ORF">DM02DRAFT_579527</name>
</gene>
<comment type="subcellular location">
    <subcellularLocation>
        <location evidence="5">Nucleus</location>
    </subcellularLocation>
</comment>
<feature type="active site" description="Proton donor/acceptor" evidence="5">
    <location>
        <position position="142"/>
    </location>
</feature>
<dbReference type="STRING" id="97972.A0A2V1ECK3"/>
<dbReference type="Proteomes" id="UP000244855">
    <property type="component" value="Unassembled WGS sequence"/>
</dbReference>
<feature type="compositionally biased region" description="Polar residues" evidence="6">
    <location>
        <begin position="237"/>
        <end position="250"/>
    </location>
</feature>
<dbReference type="GO" id="GO:1990838">
    <property type="term" value="F:poly(U)-specific exoribonuclease activity, producing 3' uridine cyclic phosphate ends"/>
    <property type="evidence" value="ECO:0007669"/>
    <property type="project" value="UniProtKB-UniRule"/>
</dbReference>
<dbReference type="GO" id="GO:0016829">
    <property type="term" value="F:lyase activity"/>
    <property type="evidence" value="ECO:0007669"/>
    <property type="project" value="UniProtKB-KW"/>
</dbReference>
<comment type="similarity">
    <text evidence="5">Belongs to the 2H phosphoesterase superfamily. USB1 family.</text>
</comment>
<organism evidence="7 8">
    <name type="scientific">Periconia macrospinosa</name>
    <dbReference type="NCBI Taxonomy" id="97972"/>
    <lineage>
        <taxon>Eukaryota</taxon>
        <taxon>Fungi</taxon>
        <taxon>Dikarya</taxon>
        <taxon>Ascomycota</taxon>
        <taxon>Pezizomycotina</taxon>
        <taxon>Dothideomycetes</taxon>
        <taxon>Pleosporomycetidae</taxon>
        <taxon>Pleosporales</taxon>
        <taxon>Massarineae</taxon>
        <taxon>Periconiaceae</taxon>
        <taxon>Periconia</taxon>
    </lineage>
</organism>
<comment type="function">
    <text evidence="5">Phosphodiesterase responsible for the U6 snRNA 3' end processing. Acts as an exoribonuclease (RNase) responsible for trimming the poly(U) tract of the last nucleotides in the pre-U6 snRNA molecule, leading to the formation of mature U6 snRNA.</text>
</comment>
<keyword evidence="2 5" id="KW-0378">Hydrolase</keyword>
<dbReference type="GO" id="GO:0005634">
    <property type="term" value="C:nucleus"/>
    <property type="evidence" value="ECO:0007669"/>
    <property type="project" value="UniProtKB-SubCell"/>
</dbReference>
<evidence type="ECO:0000256" key="4">
    <source>
        <dbReference type="ARBA" id="ARBA00023242"/>
    </source>
</evidence>
<dbReference type="Gene3D" id="3.90.1140.10">
    <property type="entry name" value="Cyclic phosphodiesterase"/>
    <property type="match status" value="1"/>
</dbReference>
<dbReference type="OrthoDB" id="49151at2759"/>
<dbReference type="PANTHER" id="PTHR13522:SF3">
    <property type="entry name" value="U6 SNRNA PHOSPHODIESTERASE 1"/>
    <property type="match status" value="1"/>
</dbReference>
<keyword evidence="8" id="KW-1185">Reference proteome</keyword>
<feature type="region of interest" description="Disordered" evidence="6">
    <location>
        <begin position="1"/>
        <end position="43"/>
    </location>
</feature>
<name>A0A2V1ECK3_9PLEO</name>
<keyword evidence="3" id="KW-0456">Lyase</keyword>
<evidence type="ECO:0000313" key="7">
    <source>
        <dbReference type="EMBL" id="PVI08277.1"/>
    </source>
</evidence>
<dbReference type="AlphaFoldDB" id="A0A2V1ECK3"/>
<evidence type="ECO:0000313" key="8">
    <source>
        <dbReference type="Proteomes" id="UP000244855"/>
    </source>
</evidence>
<dbReference type="InterPro" id="IPR027521">
    <property type="entry name" value="Usb1"/>
</dbReference>
<evidence type="ECO:0000256" key="1">
    <source>
        <dbReference type="ARBA" id="ARBA00022722"/>
    </source>
</evidence>
<sequence>MALVLYPDSDQEDDTNPQPPSTDSKAGASVTRPGKRKRSAELPPLPAAFHDLYAVNARISTSDDPSLHGGRKRAIPHVEGNWPSHVYLEWIPSQPESQSLHHLIGQVKVSIQHVNDGRKNLLVLPDIVPSLLSPLGTPLPLHVSLSRTLQIKTDDRESFLETLTSALRTSMVKPFSLRFSKMKWVPNYERNRWFLVLVAHRPPQDELNRLLDSCNNATRQAGHPGLYVGGKGDGPMQNESCHNQSQNPTKKTPEKCPINGLDRTENFHVSVAWNLAEPDTACIKLVNELDVSKIVATLEPSFDNVKVKIGSTVHSVDLGLRKAGLGTRGGLLGLG</sequence>
<feature type="active site" description="Proton donor/acceptor" evidence="5">
    <location>
        <position position="268"/>
    </location>
</feature>
<evidence type="ECO:0000256" key="5">
    <source>
        <dbReference type="HAMAP-Rule" id="MF_03040"/>
    </source>
</evidence>
<dbReference type="HAMAP" id="MF_03040">
    <property type="entry name" value="USB1"/>
    <property type="match status" value="1"/>
</dbReference>
<evidence type="ECO:0000256" key="6">
    <source>
        <dbReference type="SAM" id="MobiDB-lite"/>
    </source>
</evidence>
<keyword evidence="4 5" id="KW-0539">Nucleus</keyword>
<dbReference type="EC" id="3.1.4.-" evidence="5"/>
<dbReference type="SUPFAM" id="SSF55144">
    <property type="entry name" value="LigT-like"/>
    <property type="match status" value="1"/>
</dbReference>
<keyword evidence="1 5" id="KW-0540">Nuclease</keyword>
<protein>
    <recommendedName>
        <fullName evidence="5">U6 snRNA phosphodiesterase</fullName>
        <ecNumber evidence="5">3.1.4.-</ecNumber>
    </recommendedName>
</protein>
<dbReference type="Pfam" id="PF09749">
    <property type="entry name" value="HVSL"/>
    <property type="match status" value="1"/>
</dbReference>
<dbReference type="InterPro" id="IPR009097">
    <property type="entry name" value="Cyclic_Pdiesterase"/>
</dbReference>
<evidence type="ECO:0000256" key="2">
    <source>
        <dbReference type="ARBA" id="ARBA00022801"/>
    </source>
</evidence>
<evidence type="ECO:0000256" key="3">
    <source>
        <dbReference type="ARBA" id="ARBA00023239"/>
    </source>
</evidence>
<reference evidence="7 8" key="1">
    <citation type="journal article" date="2018" name="Sci. Rep.">
        <title>Comparative genomics provides insights into the lifestyle and reveals functional heterogeneity of dark septate endophytic fungi.</title>
        <authorList>
            <person name="Knapp D.G."/>
            <person name="Nemeth J.B."/>
            <person name="Barry K."/>
            <person name="Hainaut M."/>
            <person name="Henrissat B."/>
            <person name="Johnson J."/>
            <person name="Kuo A."/>
            <person name="Lim J.H.P."/>
            <person name="Lipzen A."/>
            <person name="Nolan M."/>
            <person name="Ohm R.A."/>
            <person name="Tamas L."/>
            <person name="Grigoriev I.V."/>
            <person name="Spatafora J.W."/>
            <person name="Nagy L.G."/>
            <person name="Kovacs G.M."/>
        </authorList>
    </citation>
    <scope>NUCLEOTIDE SEQUENCE [LARGE SCALE GENOMIC DNA]</scope>
    <source>
        <strain evidence="7 8">DSE2036</strain>
    </source>
</reference>
<dbReference type="EMBL" id="KZ805301">
    <property type="protein sequence ID" value="PVI08277.1"/>
    <property type="molecule type" value="Genomic_DNA"/>
</dbReference>
<dbReference type="GO" id="GO:0034477">
    <property type="term" value="P:U6 snRNA 3'-end processing"/>
    <property type="evidence" value="ECO:0007669"/>
    <property type="project" value="UniProtKB-UniRule"/>
</dbReference>
<accession>A0A2V1ECK3</accession>